<accession>A0A851HYW8</accession>
<dbReference type="EMBL" id="JABEVQ010000010">
    <property type="protein sequence ID" value="NWN92896.1"/>
    <property type="molecule type" value="Genomic_DNA"/>
</dbReference>
<feature type="domain" description="DUF4398" evidence="2">
    <location>
        <begin position="33"/>
        <end position="108"/>
    </location>
</feature>
<evidence type="ECO:0000313" key="4">
    <source>
        <dbReference type="Proteomes" id="UP000536442"/>
    </source>
</evidence>
<gene>
    <name evidence="3" type="ORF">HLV39_15490</name>
</gene>
<dbReference type="AlphaFoldDB" id="A0A851HYW8"/>
<dbReference type="Gene3D" id="1.20.1270.390">
    <property type="match status" value="1"/>
</dbReference>
<dbReference type="Pfam" id="PF14346">
    <property type="entry name" value="DUF4398"/>
    <property type="match status" value="1"/>
</dbReference>
<dbReference type="PROSITE" id="PS51257">
    <property type="entry name" value="PROKAR_LIPOPROTEIN"/>
    <property type="match status" value="1"/>
</dbReference>
<name>A0A851HYW8_9GAMM</name>
<comment type="caution">
    <text evidence="3">The sequence shown here is derived from an EMBL/GenBank/DDBJ whole genome shotgun (WGS) entry which is preliminary data.</text>
</comment>
<evidence type="ECO:0000259" key="2">
    <source>
        <dbReference type="Pfam" id="PF14346"/>
    </source>
</evidence>
<proteinExistence type="predicted"/>
<evidence type="ECO:0000256" key="1">
    <source>
        <dbReference type="SAM" id="Coils"/>
    </source>
</evidence>
<organism evidence="3 4">
    <name type="scientific">Marinobacter adhaerens</name>
    <dbReference type="NCBI Taxonomy" id="1033846"/>
    <lineage>
        <taxon>Bacteria</taxon>
        <taxon>Pseudomonadati</taxon>
        <taxon>Pseudomonadota</taxon>
        <taxon>Gammaproteobacteria</taxon>
        <taxon>Pseudomonadales</taxon>
        <taxon>Marinobacteraceae</taxon>
        <taxon>Marinobacter</taxon>
    </lineage>
</organism>
<keyword evidence="1" id="KW-0175">Coiled coil</keyword>
<feature type="coiled-coil region" evidence="1">
    <location>
        <begin position="57"/>
        <end position="119"/>
    </location>
</feature>
<dbReference type="InterPro" id="IPR025511">
    <property type="entry name" value="DUF4398"/>
</dbReference>
<sequence length="124" mass="13437">MNKHKSIVYAAGIAGFALALGGCASKGQPPESDLQAAESSLQQAVAADAREFEPVLLNQAQNKVADARELMEKEKYKEAERLLEQAAVDAQLAGARAETAKAKEAAREINRNIETMRQQINQDQ</sequence>
<keyword evidence="4" id="KW-1185">Reference proteome</keyword>
<protein>
    <submittedName>
        <fullName evidence="3">DUF4398 domain-containing protein</fullName>
    </submittedName>
</protein>
<reference evidence="3 4" key="1">
    <citation type="submission" date="2020-03" db="EMBL/GenBank/DDBJ databases">
        <title>Metagenomic, metatranscriptomic, and metabolomic analyses revealed the key microbes and metabolic features during the fermentation of ganjang, Korean traditional soy sauce.</title>
        <authorList>
            <person name="Chun B.H."/>
            <person name="Jeon C.O."/>
        </authorList>
    </citation>
    <scope>NUCLEOTIDE SEQUENCE [LARGE SCALE GENOMIC DNA]</scope>
    <source>
        <strain evidence="3 4">KG14</strain>
    </source>
</reference>
<evidence type="ECO:0000313" key="3">
    <source>
        <dbReference type="EMBL" id="NWN92896.1"/>
    </source>
</evidence>
<dbReference type="Proteomes" id="UP000536442">
    <property type="component" value="Unassembled WGS sequence"/>
</dbReference>